<dbReference type="InterPro" id="IPR000433">
    <property type="entry name" value="Znf_ZZ"/>
</dbReference>
<feature type="repeat" description="ANK" evidence="6">
    <location>
        <begin position="720"/>
        <end position="752"/>
    </location>
</feature>
<dbReference type="InterPro" id="IPR002110">
    <property type="entry name" value="Ankyrin_rpt"/>
</dbReference>
<dbReference type="Pfam" id="PF00023">
    <property type="entry name" value="Ank"/>
    <property type="match status" value="1"/>
</dbReference>
<keyword evidence="3" id="KW-0863">Zinc-finger</keyword>
<dbReference type="PANTHER" id="PTHR24173">
    <property type="entry name" value="ANKYRIN REPEAT CONTAINING"/>
    <property type="match status" value="1"/>
</dbReference>
<evidence type="ECO:0000256" key="6">
    <source>
        <dbReference type="PROSITE-ProRule" id="PRU00023"/>
    </source>
</evidence>
<feature type="repeat" description="ANK" evidence="6">
    <location>
        <begin position="754"/>
        <end position="786"/>
    </location>
</feature>
<gene>
    <name evidence="9" type="primary">ANK1_1</name>
    <name evidence="9" type="ORF">LSUB1_G001363</name>
</gene>
<feature type="repeat" description="ANK" evidence="6">
    <location>
        <begin position="955"/>
        <end position="987"/>
    </location>
</feature>
<evidence type="ECO:0000256" key="5">
    <source>
        <dbReference type="ARBA" id="ARBA00023043"/>
    </source>
</evidence>
<feature type="repeat" description="ANK" evidence="6">
    <location>
        <begin position="922"/>
        <end position="954"/>
    </location>
</feature>
<evidence type="ECO:0000256" key="7">
    <source>
        <dbReference type="SAM" id="MobiDB-lite"/>
    </source>
</evidence>
<evidence type="ECO:0000313" key="10">
    <source>
        <dbReference type="Proteomes" id="UP000462212"/>
    </source>
</evidence>
<feature type="repeat" description="ANK" evidence="6">
    <location>
        <begin position="269"/>
        <end position="301"/>
    </location>
</feature>
<dbReference type="SUPFAM" id="SSF48403">
    <property type="entry name" value="Ankyrin repeat"/>
    <property type="match status" value="4"/>
</dbReference>
<sequence>MWAIASSIRIPWNQSATTVDPQSEDRFNAQVPEWNSLRLINPLIQQMARAVEGAALGSLEDAHVLIIPPLSFSNKLPNEGLVEVVRKKARDNELDYRLDRACDAYIKLLDLCEGLPLDEKFVYTVVATAVDFLVTATSAPVIEDNSADDHGETLGIKMSLIKALKSKHLQCLFGLRDLYAEQHRGNHFDNALLWKIDASEKIFGHTTLHRKIIESSDDIDQYLKDLAKDLDVPDILGWTPLHYAVIYSQKVVSALASKNAELATKTDLAGRTPLHYAVMEEKEGVVDSLLDASSKPQKGRDGLFPLHWAAKVGNLGATKLLLKQQLQRDNVNTGDYWGMTPLHFAASGGHLDIVKLLFKARRSTLDRQDRFERTALHIAIMGIELGVVKEQGHVKVVEELLKSGANFRLRNRKGETALELAANIELALGNKKTSREISKKPTGAQGKTIGMKDAEGNGATIKAVSQTAESVLTAVRKRGEGAKKDSLDSNNVLRTHPQDDLNTRPPIVQGGAHKVTEAMLKTQTEQTKLCIRYLLEKENLATDGGKYLLWAAQHKLATPFSVLIEKKGKVKFDELHPITGRSVLHFAAEAGSEEMVTQILERWTPIESERKSLVNLSDLEGATALLLAARRGYISIIEILVGHEAEIEDKDQNQRTPLSWAAENGHAAAVKELLNRGAKPDVVDGDPEQSILARVAKNGNVAVASLLMEHGATLGLRGASDHTTTSIAIINGRTTILQLFLDKGADPNGVNSGDGYTFLCDAVYYDQEEIVKLLLDKRADIERPSGSYDQTPLSFAANRGNCTIIGLLLDKHANIESEDSDGRTPLMWAASLNRLEAVTLLISNGANLSVANNDKDSALSLAADRDYKDVIHAILDESLKTGKQQPIPHLESTILWASRIGDQQIVEKLLNLGTNIEAKDDIGSTPLIEASKKGNLDVTKLLLKRGADIEQTNAESETPLSCASLEGSEDIVALLLENHVQIDVRTHAKKDTKGLPKLLLDGGADPNAENDAKETPLYWACNHGSDDIVEVLLSKHASTNPTPANGSTPLLESIEEQNTAISMTLLLNKARFDVCDRNGWSALNLASWYGDFKVVEKLIELGADITSTDGEGDTPLHQAAYNGYLEIAKLLLDKGAKVESMNYYKRSPLHYAALNGCEDVVKLLLERVGGHGTVIKLLYERGAQLESEDSDRRTPLSLATDNGDEAAVKQLIHLGASVESKDNKGRSPLSWAASNGHEAVVQQFIEKFPEQLLSKDSNGRIPLMWAASASHGAIVNLLLDDRHVDNDTVRAQIEAQNADERSTLHFAVGGGSEEITQKLIDENIDQNTKDTQGINAIHIAAEQGHITILKILIDRGLGGTNPFDPVLRDKQGRNALHHAAASESGAMISYLLELCPDQAQQHLPDFNGWTPLHWAAQAGSLEVVQNILDSGADAKVREKLKDWSPRQIAGYNGYDEIVELLSKVSDPDEKEVLAGTKHENVFCDGCFCRVHGIRFKCITCDDFDFCEKCMHSAAQTHPDHNFNAMGGTTDDAQKEDTLKEDTQIEDTPKDDTPED</sequence>
<feature type="repeat" description="ANK" evidence="6">
    <location>
        <begin position="1332"/>
        <end position="1356"/>
    </location>
</feature>
<organism evidence="9 10">
    <name type="scientific">Lachnellula subtilissima</name>
    <dbReference type="NCBI Taxonomy" id="602034"/>
    <lineage>
        <taxon>Eukaryota</taxon>
        <taxon>Fungi</taxon>
        <taxon>Dikarya</taxon>
        <taxon>Ascomycota</taxon>
        <taxon>Pezizomycotina</taxon>
        <taxon>Leotiomycetes</taxon>
        <taxon>Helotiales</taxon>
        <taxon>Lachnaceae</taxon>
        <taxon>Lachnellula</taxon>
    </lineage>
</organism>
<feature type="repeat" description="ANK" evidence="6">
    <location>
        <begin position="337"/>
        <end position="359"/>
    </location>
</feature>
<dbReference type="SUPFAM" id="SSF57850">
    <property type="entry name" value="RING/U-box"/>
    <property type="match status" value="1"/>
</dbReference>
<evidence type="ECO:0000313" key="9">
    <source>
        <dbReference type="EMBL" id="TVY45537.1"/>
    </source>
</evidence>
<reference evidence="9 10" key="1">
    <citation type="submission" date="2018-05" db="EMBL/GenBank/DDBJ databases">
        <title>Genome sequencing and assembly of the regulated plant pathogen Lachnellula willkommii and related sister species for the development of diagnostic species identification markers.</title>
        <authorList>
            <person name="Giroux E."/>
            <person name="Bilodeau G."/>
        </authorList>
    </citation>
    <scope>NUCLEOTIDE SEQUENCE [LARGE SCALE GENOMIC DNA]</scope>
    <source>
        <strain evidence="9 10">CBS 197.66</strain>
    </source>
</reference>
<evidence type="ECO:0000256" key="3">
    <source>
        <dbReference type="ARBA" id="ARBA00022771"/>
    </source>
</evidence>
<dbReference type="EMBL" id="QGMJ01000011">
    <property type="protein sequence ID" value="TVY45537.1"/>
    <property type="molecule type" value="Genomic_DNA"/>
</dbReference>
<dbReference type="PANTHER" id="PTHR24173:SF74">
    <property type="entry name" value="ANKYRIN REPEAT DOMAIN-CONTAINING PROTEIN 16"/>
    <property type="match status" value="1"/>
</dbReference>
<accession>A0A8H8UF82</accession>
<evidence type="ECO:0000256" key="2">
    <source>
        <dbReference type="ARBA" id="ARBA00022737"/>
    </source>
</evidence>
<name>A0A8H8UF82_9HELO</name>
<dbReference type="Gene3D" id="3.30.60.90">
    <property type="match status" value="1"/>
</dbReference>
<dbReference type="SMART" id="SM00248">
    <property type="entry name" value="ANK"/>
    <property type="match status" value="30"/>
</dbReference>
<evidence type="ECO:0000259" key="8">
    <source>
        <dbReference type="PROSITE" id="PS01357"/>
    </source>
</evidence>
<feature type="repeat" description="ANK" evidence="6">
    <location>
        <begin position="788"/>
        <end position="820"/>
    </location>
</feature>
<dbReference type="Pfam" id="PF00569">
    <property type="entry name" value="ZZ"/>
    <property type="match status" value="1"/>
</dbReference>
<evidence type="ECO:0000256" key="4">
    <source>
        <dbReference type="ARBA" id="ARBA00022833"/>
    </source>
</evidence>
<feature type="region of interest" description="Disordered" evidence="7">
    <location>
        <begin position="1517"/>
        <end position="1555"/>
    </location>
</feature>
<feature type="repeat" description="ANK" evidence="6">
    <location>
        <begin position="1111"/>
        <end position="1143"/>
    </location>
</feature>
<dbReference type="PROSITE" id="PS01357">
    <property type="entry name" value="ZF_ZZ_1"/>
    <property type="match status" value="1"/>
</dbReference>
<dbReference type="Pfam" id="PF12796">
    <property type="entry name" value="Ank_2"/>
    <property type="match status" value="10"/>
</dbReference>
<dbReference type="CDD" id="cd02340">
    <property type="entry name" value="ZZ_NBR1_like"/>
    <property type="match status" value="1"/>
</dbReference>
<dbReference type="Proteomes" id="UP000462212">
    <property type="component" value="Unassembled WGS sequence"/>
</dbReference>
<feature type="repeat" description="ANK" evidence="6">
    <location>
        <begin position="1012"/>
        <end position="1044"/>
    </location>
</feature>
<dbReference type="Gene3D" id="1.25.40.20">
    <property type="entry name" value="Ankyrin repeat-containing domain"/>
    <property type="match status" value="8"/>
</dbReference>
<feature type="domain" description="ZZ-type" evidence="8">
    <location>
        <begin position="1483"/>
        <end position="1509"/>
    </location>
</feature>
<feature type="repeat" description="ANK" evidence="6">
    <location>
        <begin position="889"/>
        <end position="921"/>
    </location>
</feature>
<protein>
    <submittedName>
        <fullName evidence="9">Ankyrin</fullName>
    </submittedName>
</protein>
<dbReference type="InterPro" id="IPR043145">
    <property type="entry name" value="Znf_ZZ_sf"/>
</dbReference>
<feature type="repeat" description="ANK" evidence="6">
    <location>
        <begin position="1144"/>
        <end position="1167"/>
    </location>
</feature>
<feature type="repeat" description="ANK" evidence="6">
    <location>
        <begin position="1078"/>
        <end position="1110"/>
    </location>
</feature>
<feature type="repeat" description="ANK" evidence="6">
    <location>
        <begin position="653"/>
        <end position="685"/>
    </location>
</feature>
<keyword evidence="10" id="KW-1185">Reference proteome</keyword>
<feature type="repeat" description="ANK" evidence="6">
    <location>
        <begin position="1191"/>
        <end position="1223"/>
    </location>
</feature>
<feature type="repeat" description="ANK" evidence="6">
    <location>
        <begin position="821"/>
        <end position="853"/>
    </location>
</feature>
<dbReference type="PROSITE" id="PS50088">
    <property type="entry name" value="ANK_REPEAT"/>
    <property type="match status" value="21"/>
</dbReference>
<keyword evidence="2" id="KW-0677">Repeat</keyword>
<keyword evidence="5 6" id="KW-0040">ANK repeat</keyword>
<feature type="repeat" description="ANK" evidence="6">
    <location>
        <begin position="1407"/>
        <end position="1439"/>
    </location>
</feature>
<dbReference type="PROSITE" id="PS50297">
    <property type="entry name" value="ANK_REP_REGION"/>
    <property type="match status" value="15"/>
</dbReference>
<comment type="caution">
    <text evidence="9">The sequence shown here is derived from an EMBL/GenBank/DDBJ whole genome shotgun (WGS) entry which is preliminary data.</text>
</comment>
<feature type="repeat" description="ANK" evidence="6">
    <location>
        <begin position="620"/>
        <end position="652"/>
    </location>
</feature>
<dbReference type="OrthoDB" id="341259at2759"/>
<feature type="repeat" description="ANK" evidence="6">
    <location>
        <begin position="301"/>
        <end position="333"/>
    </location>
</feature>
<feature type="repeat" description="ANK" evidence="6">
    <location>
        <begin position="579"/>
        <end position="611"/>
    </location>
</feature>
<proteinExistence type="predicted"/>
<feature type="compositionally biased region" description="Basic and acidic residues" evidence="7">
    <location>
        <begin position="1531"/>
        <end position="1555"/>
    </location>
</feature>
<keyword evidence="1" id="KW-0479">Metal-binding</keyword>
<feature type="repeat" description="ANK" evidence="6">
    <location>
        <begin position="1299"/>
        <end position="1331"/>
    </location>
</feature>
<dbReference type="PRINTS" id="PR01415">
    <property type="entry name" value="ANKYRIN"/>
</dbReference>
<dbReference type="InterPro" id="IPR036770">
    <property type="entry name" value="Ankyrin_rpt-contain_sf"/>
</dbReference>
<dbReference type="GO" id="GO:0008270">
    <property type="term" value="F:zinc ion binding"/>
    <property type="evidence" value="ECO:0007669"/>
    <property type="project" value="UniProtKB-KW"/>
</dbReference>
<dbReference type="SMART" id="SM00291">
    <property type="entry name" value="ZnF_ZZ"/>
    <property type="match status" value="1"/>
</dbReference>
<evidence type="ECO:0000256" key="1">
    <source>
        <dbReference type="ARBA" id="ARBA00022723"/>
    </source>
</evidence>
<feature type="region of interest" description="Disordered" evidence="7">
    <location>
        <begin position="479"/>
        <end position="507"/>
    </location>
</feature>
<keyword evidence="4" id="KW-0862">Zinc</keyword>